<dbReference type="PRINTS" id="PR00035">
    <property type="entry name" value="HTHGNTR"/>
</dbReference>
<dbReference type="EMBL" id="BAAAOR010000025">
    <property type="protein sequence ID" value="GAA1527128.1"/>
    <property type="molecule type" value="Genomic_DNA"/>
</dbReference>
<dbReference type="InterPro" id="IPR000524">
    <property type="entry name" value="Tscrpt_reg_HTH_GntR"/>
</dbReference>
<protein>
    <submittedName>
        <fullName evidence="5">FadR/GntR family transcriptional regulator</fullName>
    </submittedName>
</protein>
<keyword evidence="2" id="KW-0238">DNA-binding</keyword>
<comment type="caution">
    <text evidence="5">The sequence shown here is derived from an EMBL/GenBank/DDBJ whole genome shotgun (WGS) entry which is preliminary data.</text>
</comment>
<dbReference type="Gene3D" id="1.10.10.10">
    <property type="entry name" value="Winged helix-like DNA-binding domain superfamily/Winged helix DNA-binding domain"/>
    <property type="match status" value="1"/>
</dbReference>
<dbReference type="InterPro" id="IPR011711">
    <property type="entry name" value="GntR_C"/>
</dbReference>
<dbReference type="InterPro" id="IPR036388">
    <property type="entry name" value="WH-like_DNA-bd_sf"/>
</dbReference>
<dbReference type="InterPro" id="IPR008920">
    <property type="entry name" value="TF_FadR/GntR_C"/>
</dbReference>
<evidence type="ECO:0000313" key="5">
    <source>
        <dbReference type="EMBL" id="GAA1527128.1"/>
    </source>
</evidence>
<dbReference type="Proteomes" id="UP001500842">
    <property type="component" value="Unassembled WGS sequence"/>
</dbReference>
<dbReference type="PANTHER" id="PTHR43537:SF47">
    <property type="entry name" value="REGULATORY PROTEIN GNTR HTH"/>
    <property type="match status" value="1"/>
</dbReference>
<organism evidence="5 6">
    <name type="scientific">Nocardioides humi</name>
    <dbReference type="NCBI Taxonomy" id="449461"/>
    <lineage>
        <taxon>Bacteria</taxon>
        <taxon>Bacillati</taxon>
        <taxon>Actinomycetota</taxon>
        <taxon>Actinomycetes</taxon>
        <taxon>Propionibacteriales</taxon>
        <taxon>Nocardioidaceae</taxon>
        <taxon>Nocardioides</taxon>
    </lineage>
</organism>
<accession>A0ABN2AVJ1</accession>
<dbReference type="PANTHER" id="PTHR43537">
    <property type="entry name" value="TRANSCRIPTIONAL REGULATOR, GNTR FAMILY"/>
    <property type="match status" value="1"/>
</dbReference>
<dbReference type="RefSeq" id="WP_246086999.1">
    <property type="nucleotide sequence ID" value="NZ_BAAAOR010000025.1"/>
</dbReference>
<dbReference type="PROSITE" id="PS50949">
    <property type="entry name" value="HTH_GNTR"/>
    <property type="match status" value="1"/>
</dbReference>
<dbReference type="SMART" id="SM00345">
    <property type="entry name" value="HTH_GNTR"/>
    <property type="match status" value="1"/>
</dbReference>
<keyword evidence="3" id="KW-0804">Transcription</keyword>
<evidence type="ECO:0000259" key="4">
    <source>
        <dbReference type="PROSITE" id="PS50949"/>
    </source>
</evidence>
<name>A0ABN2AVJ1_9ACTN</name>
<keyword evidence="6" id="KW-1185">Reference proteome</keyword>
<dbReference type="InterPro" id="IPR036390">
    <property type="entry name" value="WH_DNA-bd_sf"/>
</dbReference>
<feature type="domain" description="HTH gntR-type" evidence="4">
    <location>
        <begin position="3"/>
        <end position="71"/>
    </location>
</feature>
<evidence type="ECO:0000256" key="1">
    <source>
        <dbReference type="ARBA" id="ARBA00023015"/>
    </source>
</evidence>
<dbReference type="SMART" id="SM00895">
    <property type="entry name" value="FCD"/>
    <property type="match status" value="1"/>
</dbReference>
<evidence type="ECO:0000256" key="3">
    <source>
        <dbReference type="ARBA" id="ARBA00023163"/>
    </source>
</evidence>
<dbReference type="SUPFAM" id="SSF48008">
    <property type="entry name" value="GntR ligand-binding domain-like"/>
    <property type="match status" value="1"/>
</dbReference>
<gene>
    <name evidence="5" type="ORF">GCM10009788_33230</name>
</gene>
<dbReference type="Pfam" id="PF00392">
    <property type="entry name" value="GntR"/>
    <property type="match status" value="1"/>
</dbReference>
<dbReference type="Gene3D" id="1.20.120.530">
    <property type="entry name" value="GntR ligand-binding domain-like"/>
    <property type="match status" value="1"/>
</dbReference>
<dbReference type="SUPFAM" id="SSF46785">
    <property type="entry name" value="Winged helix' DNA-binding domain"/>
    <property type="match status" value="1"/>
</dbReference>
<dbReference type="CDD" id="cd07377">
    <property type="entry name" value="WHTH_GntR"/>
    <property type="match status" value="1"/>
</dbReference>
<sequence length="222" mass="23584">MGSDRARETVRRLQADITSGRWPVNGKIPTEAELAAELGVGRSTVREAVRSLAHLGMLEPAPGRGTFVRSLNPVRSVLTDFAAEHSWEDLLMVRRALEVQAAELAAELADADGVDRLRAAHEADLAASDGSERGRTPGQFHALLVDLSGNRLLSELYSGLMAALRRGIESGALHIGQDEQERHDAHAGLLEAIAAGRVREAGELAGTHACRDIAPGSGAPAR</sequence>
<dbReference type="Pfam" id="PF07729">
    <property type="entry name" value="FCD"/>
    <property type="match status" value="1"/>
</dbReference>
<evidence type="ECO:0000256" key="2">
    <source>
        <dbReference type="ARBA" id="ARBA00023125"/>
    </source>
</evidence>
<evidence type="ECO:0000313" key="6">
    <source>
        <dbReference type="Proteomes" id="UP001500842"/>
    </source>
</evidence>
<keyword evidence="1" id="KW-0805">Transcription regulation</keyword>
<proteinExistence type="predicted"/>
<reference evidence="5 6" key="1">
    <citation type="journal article" date="2019" name="Int. J. Syst. Evol. Microbiol.">
        <title>The Global Catalogue of Microorganisms (GCM) 10K type strain sequencing project: providing services to taxonomists for standard genome sequencing and annotation.</title>
        <authorList>
            <consortium name="The Broad Institute Genomics Platform"/>
            <consortium name="The Broad Institute Genome Sequencing Center for Infectious Disease"/>
            <person name="Wu L."/>
            <person name="Ma J."/>
        </authorList>
    </citation>
    <scope>NUCLEOTIDE SEQUENCE [LARGE SCALE GENOMIC DNA]</scope>
    <source>
        <strain evidence="5 6">JCM 14942</strain>
    </source>
</reference>